<evidence type="ECO:0000313" key="4">
    <source>
        <dbReference type="EMBL" id="CAF2852316.1"/>
    </source>
</evidence>
<feature type="compositionally biased region" description="Polar residues" evidence="1">
    <location>
        <begin position="292"/>
        <end position="307"/>
    </location>
</feature>
<protein>
    <submittedName>
        <fullName evidence="4">(salmon louse) hypothetical protein</fullName>
    </submittedName>
</protein>
<evidence type="ECO:0000256" key="1">
    <source>
        <dbReference type="SAM" id="MobiDB-lite"/>
    </source>
</evidence>
<dbReference type="EMBL" id="HG994593">
    <property type="protein sequence ID" value="CAF2852316.1"/>
    <property type="molecule type" value="Genomic_DNA"/>
</dbReference>
<feature type="compositionally biased region" description="Low complexity" evidence="1">
    <location>
        <begin position="82"/>
        <end position="113"/>
    </location>
</feature>
<feature type="compositionally biased region" description="Basic and acidic residues" evidence="1">
    <location>
        <begin position="494"/>
        <end position="508"/>
    </location>
</feature>
<keyword evidence="2" id="KW-0812">Transmembrane</keyword>
<proteinExistence type="predicted"/>
<feature type="region of interest" description="Disordered" evidence="1">
    <location>
        <begin position="45"/>
        <end position="116"/>
    </location>
</feature>
<feature type="region of interest" description="Disordered" evidence="1">
    <location>
        <begin position="276"/>
        <end position="311"/>
    </location>
</feature>
<sequence>MRHHHDAILIFVLLLSSTHGYPQGSSRNDTESNVTITTEDSFNTTLTTLPSQTSSENILSPSTSGIGASTNATTTPESSQETSFPPSTLSSSFVSNRTTVESSSTETSTATEEGFSYTDPFVKENVTTLSTKDTTATSVEGGENDSTTTITFPNTSTHINNTNSTPNSTTNTLITDRNETYTRLEVGHEELLSTTPSSIFTTSTEHELVSNSFESSSSSSLSFSTPVADTTTSSAAEPSTLPPEPSPSTPSNYLHTGNDDSLVTSTTEELVTLIETSTHTSSSTHSVPPSSILTTNFGPIPSTNSPELTTSTHSVTSTSLVTSTLGLIESTNSPDSSSLVTTTIARADEQSSTTILIHGSSQEEDAEELDVKESTPYFVEEPIKTSKSPLLIQHDKADGSVKSGMNNNQSNVMVKMEEKLDDLQYQIYALCGSFGVISLLLIILLFTLAYSMSKLKDQVSSTRHVPYIPDNRTDVYTGDQIHAYDNSAFSTGHEMQERRRSNLDKEPVPKPGYGIHNGNNPYEKNDTKPKSDRHKMENIPLDTLSERFVIGALFAMITVDSRQIETKYYYSKNYLRPIRENEADLSQNKKPNTTDRDSKSTLMRYEDGVIPCNNDSTPPNGSMGRRPS</sequence>
<feature type="transmembrane region" description="Helical" evidence="2">
    <location>
        <begin position="427"/>
        <end position="450"/>
    </location>
</feature>
<feature type="signal peptide" evidence="3">
    <location>
        <begin position="1"/>
        <end position="20"/>
    </location>
</feature>
<keyword evidence="2" id="KW-0472">Membrane</keyword>
<organism evidence="4 5">
    <name type="scientific">Lepeophtheirus salmonis</name>
    <name type="common">Salmon louse</name>
    <name type="synonym">Caligus salmonis</name>
    <dbReference type="NCBI Taxonomy" id="72036"/>
    <lineage>
        <taxon>Eukaryota</taxon>
        <taxon>Metazoa</taxon>
        <taxon>Ecdysozoa</taxon>
        <taxon>Arthropoda</taxon>
        <taxon>Crustacea</taxon>
        <taxon>Multicrustacea</taxon>
        <taxon>Hexanauplia</taxon>
        <taxon>Copepoda</taxon>
        <taxon>Siphonostomatoida</taxon>
        <taxon>Caligidae</taxon>
        <taxon>Lepeophtheirus</taxon>
    </lineage>
</organism>
<keyword evidence="5" id="KW-1185">Reference proteome</keyword>
<name>A0A7R8CKY6_LEPSM</name>
<feature type="region of interest" description="Disordered" evidence="1">
    <location>
        <begin position="214"/>
        <end position="260"/>
    </location>
</feature>
<keyword evidence="3" id="KW-0732">Signal</keyword>
<feature type="compositionally biased region" description="Low complexity" evidence="1">
    <location>
        <begin position="214"/>
        <end position="239"/>
    </location>
</feature>
<evidence type="ECO:0000256" key="2">
    <source>
        <dbReference type="SAM" id="Phobius"/>
    </source>
</evidence>
<feature type="region of interest" description="Disordered" evidence="1">
    <location>
        <begin position="133"/>
        <end position="173"/>
    </location>
</feature>
<feature type="compositionally biased region" description="Basic and acidic residues" evidence="1">
    <location>
        <begin position="523"/>
        <end position="534"/>
    </location>
</feature>
<feature type="region of interest" description="Disordered" evidence="1">
    <location>
        <begin position="581"/>
        <end position="628"/>
    </location>
</feature>
<feature type="compositionally biased region" description="Basic and acidic residues" evidence="1">
    <location>
        <begin position="592"/>
        <end position="607"/>
    </location>
</feature>
<evidence type="ECO:0000313" key="5">
    <source>
        <dbReference type="Proteomes" id="UP000675881"/>
    </source>
</evidence>
<dbReference type="AlphaFoldDB" id="A0A7R8CKY6"/>
<keyword evidence="2" id="KW-1133">Transmembrane helix</keyword>
<feature type="chain" id="PRO_5035187833" evidence="3">
    <location>
        <begin position="21"/>
        <end position="628"/>
    </location>
</feature>
<reference evidence="4" key="1">
    <citation type="submission" date="2021-02" db="EMBL/GenBank/DDBJ databases">
        <authorList>
            <person name="Bekaert M."/>
        </authorList>
    </citation>
    <scope>NUCLEOTIDE SEQUENCE</scope>
    <source>
        <strain evidence="4">IoA-00</strain>
    </source>
</reference>
<feature type="compositionally biased region" description="Low complexity" evidence="1">
    <location>
        <begin position="147"/>
        <end position="173"/>
    </location>
</feature>
<evidence type="ECO:0000256" key="3">
    <source>
        <dbReference type="SAM" id="SignalP"/>
    </source>
</evidence>
<feature type="compositionally biased region" description="Low complexity" evidence="1">
    <location>
        <begin position="276"/>
        <end position="291"/>
    </location>
</feature>
<gene>
    <name evidence="4" type="ORF">LSAA_4588</name>
</gene>
<accession>A0A7R8CKY6</accession>
<feature type="region of interest" description="Disordered" evidence="1">
    <location>
        <begin position="489"/>
        <end position="534"/>
    </location>
</feature>
<feature type="compositionally biased region" description="Polar residues" evidence="1">
    <location>
        <begin position="56"/>
        <end position="81"/>
    </location>
</feature>
<feature type="compositionally biased region" description="Low complexity" evidence="1">
    <location>
        <begin position="45"/>
        <end position="55"/>
    </location>
</feature>
<dbReference type="Proteomes" id="UP000675881">
    <property type="component" value="Chromosome 14"/>
</dbReference>